<dbReference type="PANTHER" id="PTHR24061:SF1">
    <property type="entry name" value="VOMERONASAL 2, RECEPTOR 2-RELATED"/>
    <property type="match status" value="1"/>
</dbReference>
<dbReference type="InterPro" id="IPR000068">
    <property type="entry name" value="GPCR_3_Ca_sens_rcpt-rel"/>
</dbReference>
<dbReference type="PRINTS" id="PR00248">
    <property type="entry name" value="GPCRMGR"/>
</dbReference>
<evidence type="ECO:0000256" key="4">
    <source>
        <dbReference type="ARBA" id="ARBA00022692"/>
    </source>
</evidence>
<evidence type="ECO:0000256" key="13">
    <source>
        <dbReference type="SAM" id="SignalP"/>
    </source>
</evidence>
<reference evidence="15 16" key="1">
    <citation type="journal article" date="2018" name="G3 (Bethesda)">
        <title>A High-Quality Reference Genome for the Invasive Mosquitofish Gambusia affinis Using a Chicago Library.</title>
        <authorList>
            <person name="Hoffberg S.L."/>
            <person name="Troendle N.J."/>
            <person name="Glenn T.C."/>
            <person name="Mahmud O."/>
            <person name="Louha S."/>
            <person name="Chalopin D."/>
            <person name="Bennetzen J.L."/>
            <person name="Mauricio R."/>
        </authorList>
    </citation>
    <scope>NUCLEOTIDE SEQUENCE [LARGE SCALE GENOMIC DNA]</scope>
    <source>
        <strain evidence="15">NE01/NJP1002.9</strain>
        <tissue evidence="15">Muscle</tissue>
    </source>
</reference>
<evidence type="ECO:0000256" key="3">
    <source>
        <dbReference type="ARBA" id="ARBA00022475"/>
    </source>
</evidence>
<evidence type="ECO:0000256" key="6">
    <source>
        <dbReference type="ARBA" id="ARBA00022989"/>
    </source>
</evidence>
<evidence type="ECO:0000256" key="5">
    <source>
        <dbReference type="ARBA" id="ARBA00022729"/>
    </source>
</evidence>
<comment type="similarity">
    <text evidence="2">Belongs to the G-protein coupled receptor 3 family.</text>
</comment>
<gene>
    <name evidence="15" type="ORF">CCH79_00003660</name>
</gene>
<dbReference type="InterPro" id="IPR011500">
    <property type="entry name" value="GPCR_3_9-Cys_dom"/>
</dbReference>
<comment type="caution">
    <text evidence="15">The sequence shown here is derived from an EMBL/GenBank/DDBJ whole genome shotgun (WGS) entry which is preliminary data.</text>
</comment>
<protein>
    <recommendedName>
        <fullName evidence="14">G-protein coupled receptors family 3 profile domain-containing protein</fullName>
    </recommendedName>
</protein>
<dbReference type="Gene3D" id="2.10.50.30">
    <property type="entry name" value="GPCR, family 3, nine cysteines domain"/>
    <property type="match status" value="1"/>
</dbReference>
<keyword evidence="8 12" id="KW-0472">Membrane</keyword>
<dbReference type="InterPro" id="IPR028082">
    <property type="entry name" value="Peripla_BP_I"/>
</dbReference>
<evidence type="ECO:0000256" key="10">
    <source>
        <dbReference type="ARBA" id="ARBA00023180"/>
    </source>
</evidence>
<evidence type="ECO:0000313" key="15">
    <source>
        <dbReference type="EMBL" id="PWA20198.1"/>
    </source>
</evidence>
<dbReference type="PRINTS" id="PR00592">
    <property type="entry name" value="CASENSINGR"/>
</dbReference>
<evidence type="ECO:0000256" key="9">
    <source>
        <dbReference type="ARBA" id="ARBA00023170"/>
    </source>
</evidence>
<keyword evidence="6 12" id="KW-1133">Transmembrane helix</keyword>
<feature type="transmembrane region" description="Helical" evidence="12">
    <location>
        <begin position="758"/>
        <end position="777"/>
    </location>
</feature>
<feature type="transmembrane region" description="Helical" evidence="12">
    <location>
        <begin position="674"/>
        <end position="696"/>
    </location>
</feature>
<keyword evidence="11" id="KW-0807">Transducer</keyword>
<dbReference type="Pfam" id="PF07562">
    <property type="entry name" value="NCD3G"/>
    <property type="match status" value="1"/>
</dbReference>
<keyword evidence="7" id="KW-0297">G-protein coupled receptor</keyword>
<dbReference type="Proteomes" id="UP000250572">
    <property type="component" value="Unassembled WGS sequence"/>
</dbReference>
<evidence type="ECO:0000256" key="1">
    <source>
        <dbReference type="ARBA" id="ARBA00004651"/>
    </source>
</evidence>
<dbReference type="AlphaFoldDB" id="A0A315VAG5"/>
<dbReference type="PANTHER" id="PTHR24061">
    <property type="entry name" value="CALCIUM-SENSING RECEPTOR-RELATED"/>
    <property type="match status" value="1"/>
</dbReference>
<feature type="transmembrane region" description="Helical" evidence="12">
    <location>
        <begin position="641"/>
        <end position="662"/>
    </location>
</feature>
<sequence length="871" mass="94415">MRGFLLGLFCFFCASGSLWAESTCKLKAKFNLNGYKKVEKKRVVIGGMFPVHMSVASSDRNTSNLPVSSGCAGFNFRTFRWTQTMLFAINEINQREDLLPKTDLGYVIYDSCFTISKAVEGTLTYLTGQDEAVPNYRCGNGPPLATLVGAGGSDLSIATARILGLYHFPQVSYCSTCSALNNKFQFPTFLRTIPNDLHQSKAMAQLVLHFGWTWVGTIAAADDYGKYGIKDFKEQVEEAGVCISFSETLPKVSSPEAIQSIAQTVVESTAKVIVVFSSDVDLSPLIGELLRHNVTNRTWIASEAWVTSALINQPGMNSLLSGTLGFGVKRADIPGLQHHLLDLDPYADALTEEFWETLFNCTLDYGKALRLAREANGTLSRAVPYGLCTGSESVAQLNNTYSDVSQLRITYSVYKAVYAVAHALHNLEHCEDGKGPFVGGSCANITNFEPWQLMYYVKNVRYKMPNTGEEIYFEDGDIQAFYDIINWQVSDNGEISYVTVGHYNGSAAAEEKMHIRNESIVWNNGELEPPRSVCSENCEPGTRKGIRQGEPVCCFDCIPCADGEISNTTNARECILCTGDDWSNDAHDACVPKIIEFLAFGEPLGITLIAISVFGALVTIAVGVVLIMYIGTPLVKANDALLSFLLLLSLVVTFLCSIVFLGEPQNWSCMTSQVALALGFALCLSCIMGKAAVLMLRARALKKARAKAKAAAKAAKAAAEAAANSGSPDVIATSSNINDAAALDKPEVDILTFGHQRAIAAVATLIQVVACTVWLIILPPHPVKNTFAQNVKIILECDEGSVVFICCIFGYDILLALLAFIFAFTARKLEDHFRPKPKDGSSTGTSASLATAATDVNASFASTAIDDQPEN</sequence>
<keyword evidence="3" id="KW-1003">Cell membrane</keyword>
<feature type="domain" description="G-protein coupled receptors family 3 profile" evidence="14">
    <location>
        <begin position="604"/>
        <end position="834"/>
    </location>
</feature>
<feature type="transmembrane region" description="Helical" evidence="12">
    <location>
        <begin position="802"/>
        <end position="826"/>
    </location>
</feature>
<dbReference type="GO" id="GO:0004930">
    <property type="term" value="F:G protein-coupled receptor activity"/>
    <property type="evidence" value="ECO:0007669"/>
    <property type="project" value="UniProtKB-KW"/>
</dbReference>
<dbReference type="FunFam" id="2.10.50.30:FF:000002">
    <property type="entry name" value="Vomeronasal 2 receptor, h1"/>
    <property type="match status" value="1"/>
</dbReference>
<dbReference type="InterPro" id="IPR000337">
    <property type="entry name" value="GPCR_3"/>
</dbReference>
<keyword evidence="9" id="KW-0675">Receptor</keyword>
<evidence type="ECO:0000256" key="8">
    <source>
        <dbReference type="ARBA" id="ARBA00023136"/>
    </source>
</evidence>
<organism evidence="15 16">
    <name type="scientific">Gambusia affinis</name>
    <name type="common">Western mosquitofish</name>
    <name type="synonym">Heterandria affinis</name>
    <dbReference type="NCBI Taxonomy" id="33528"/>
    <lineage>
        <taxon>Eukaryota</taxon>
        <taxon>Metazoa</taxon>
        <taxon>Chordata</taxon>
        <taxon>Craniata</taxon>
        <taxon>Vertebrata</taxon>
        <taxon>Euteleostomi</taxon>
        <taxon>Actinopterygii</taxon>
        <taxon>Neopterygii</taxon>
        <taxon>Teleostei</taxon>
        <taxon>Neoteleostei</taxon>
        <taxon>Acanthomorphata</taxon>
        <taxon>Ovalentaria</taxon>
        <taxon>Atherinomorphae</taxon>
        <taxon>Cyprinodontiformes</taxon>
        <taxon>Poeciliidae</taxon>
        <taxon>Poeciliinae</taxon>
        <taxon>Gambusia</taxon>
    </lineage>
</organism>
<dbReference type="CDD" id="cd06364">
    <property type="entry name" value="PBP1_CaSR"/>
    <property type="match status" value="1"/>
</dbReference>
<dbReference type="InterPro" id="IPR017978">
    <property type="entry name" value="GPCR_3_C"/>
</dbReference>
<feature type="signal peptide" evidence="13">
    <location>
        <begin position="1"/>
        <end position="20"/>
    </location>
</feature>
<evidence type="ECO:0000256" key="7">
    <source>
        <dbReference type="ARBA" id="ARBA00023040"/>
    </source>
</evidence>
<dbReference type="Pfam" id="PF01094">
    <property type="entry name" value="ANF_receptor"/>
    <property type="match status" value="1"/>
</dbReference>
<feature type="transmembrane region" description="Helical" evidence="12">
    <location>
        <begin position="604"/>
        <end position="629"/>
    </location>
</feature>
<accession>A0A315VAG5</accession>
<keyword evidence="5 13" id="KW-0732">Signal</keyword>
<feature type="chain" id="PRO_5016236614" description="G-protein coupled receptors family 3 profile domain-containing protein" evidence="13">
    <location>
        <begin position="21"/>
        <end position="871"/>
    </location>
</feature>
<evidence type="ECO:0000259" key="14">
    <source>
        <dbReference type="PROSITE" id="PS50259"/>
    </source>
</evidence>
<evidence type="ECO:0000256" key="2">
    <source>
        <dbReference type="ARBA" id="ARBA00007242"/>
    </source>
</evidence>
<evidence type="ECO:0000256" key="12">
    <source>
        <dbReference type="SAM" id="Phobius"/>
    </source>
</evidence>
<dbReference type="InterPro" id="IPR001828">
    <property type="entry name" value="ANF_lig-bd_rcpt"/>
</dbReference>
<dbReference type="EMBL" id="NHOQ01001971">
    <property type="protein sequence ID" value="PWA20198.1"/>
    <property type="molecule type" value="Genomic_DNA"/>
</dbReference>
<dbReference type="Gene3D" id="3.40.50.2300">
    <property type="match status" value="2"/>
</dbReference>
<dbReference type="PROSITE" id="PS50259">
    <property type="entry name" value="G_PROTEIN_RECEP_F3_4"/>
    <property type="match status" value="1"/>
</dbReference>
<keyword evidence="16" id="KW-1185">Reference proteome</keyword>
<dbReference type="STRING" id="33528.ENSGAFP00000003825"/>
<evidence type="ECO:0000256" key="11">
    <source>
        <dbReference type="ARBA" id="ARBA00023224"/>
    </source>
</evidence>
<proteinExistence type="inferred from homology"/>
<dbReference type="GO" id="GO:0004984">
    <property type="term" value="F:olfactory receptor activity"/>
    <property type="evidence" value="ECO:0007669"/>
    <property type="project" value="TreeGrafter"/>
</dbReference>
<dbReference type="GO" id="GO:0005886">
    <property type="term" value="C:plasma membrane"/>
    <property type="evidence" value="ECO:0007669"/>
    <property type="project" value="UniProtKB-SubCell"/>
</dbReference>
<name>A0A315VAG5_GAMAF</name>
<keyword evidence="10" id="KW-0325">Glycoprotein</keyword>
<dbReference type="InterPro" id="IPR038550">
    <property type="entry name" value="GPCR_3_9-Cys_sf"/>
</dbReference>
<dbReference type="Pfam" id="PF00003">
    <property type="entry name" value="7tm_3"/>
    <property type="match status" value="1"/>
</dbReference>
<comment type="subcellular location">
    <subcellularLocation>
        <location evidence="1">Cell membrane</location>
        <topology evidence="1">Multi-pass membrane protein</topology>
    </subcellularLocation>
</comment>
<dbReference type="FunFam" id="3.40.50.2300:FF:000016">
    <property type="entry name" value="Taste 1 receptor member 2"/>
    <property type="match status" value="1"/>
</dbReference>
<evidence type="ECO:0000313" key="16">
    <source>
        <dbReference type="Proteomes" id="UP000250572"/>
    </source>
</evidence>
<keyword evidence="4 12" id="KW-0812">Transmembrane</keyword>
<dbReference type="SUPFAM" id="SSF53822">
    <property type="entry name" value="Periplasmic binding protein-like I"/>
    <property type="match status" value="1"/>
</dbReference>